<keyword evidence="2" id="KW-0378">Hydrolase</keyword>
<gene>
    <name evidence="7" type="ORF">OMP38_05065</name>
</gene>
<feature type="chain" id="PRO_5040956562" evidence="4">
    <location>
        <begin position="24"/>
        <end position="1295"/>
    </location>
</feature>
<dbReference type="Pfam" id="PF01229">
    <property type="entry name" value="Glyco_hydro_39"/>
    <property type="match status" value="1"/>
</dbReference>
<keyword evidence="8" id="KW-1185">Reference proteome</keyword>
<evidence type="ECO:0000313" key="8">
    <source>
        <dbReference type="Proteomes" id="UP001153387"/>
    </source>
</evidence>
<accession>A0A9X4KDT0</accession>
<evidence type="ECO:0000256" key="3">
    <source>
        <dbReference type="ARBA" id="ARBA00023295"/>
    </source>
</evidence>
<proteinExistence type="inferred from homology"/>
<dbReference type="SUPFAM" id="SSF49785">
    <property type="entry name" value="Galactose-binding domain-like"/>
    <property type="match status" value="3"/>
</dbReference>
<dbReference type="Gene3D" id="2.60.120.260">
    <property type="entry name" value="Galactose-binding domain-like"/>
    <property type="match status" value="3"/>
</dbReference>
<evidence type="ECO:0000256" key="4">
    <source>
        <dbReference type="SAM" id="SignalP"/>
    </source>
</evidence>
<evidence type="ECO:0000256" key="1">
    <source>
        <dbReference type="ARBA" id="ARBA00008875"/>
    </source>
</evidence>
<name>A0A9X4KDT0_9BACL</name>
<feature type="domain" description="CBM-cenC" evidence="6">
    <location>
        <begin position="902"/>
        <end position="1031"/>
    </location>
</feature>
<dbReference type="Gene3D" id="2.60.40.10">
    <property type="entry name" value="Immunoglobulins"/>
    <property type="match status" value="3"/>
</dbReference>
<keyword evidence="4" id="KW-0732">Signal</keyword>
<feature type="domain" description="CBM-cenC" evidence="6">
    <location>
        <begin position="657"/>
        <end position="786"/>
    </location>
</feature>
<evidence type="ECO:0000256" key="2">
    <source>
        <dbReference type="ARBA" id="ARBA00022801"/>
    </source>
</evidence>
<comment type="caution">
    <text evidence="7">The sequence shown here is derived from an EMBL/GenBank/DDBJ whole genome shotgun (WGS) entry which is preliminary data.</text>
</comment>
<keyword evidence="3" id="KW-0326">Glycosidase</keyword>
<feature type="domain" description="CBM-cenC" evidence="6">
    <location>
        <begin position="1147"/>
        <end position="1276"/>
    </location>
</feature>
<dbReference type="Pfam" id="PF02018">
    <property type="entry name" value="CBM_4_9"/>
    <property type="match status" value="3"/>
</dbReference>
<dbReference type="InterPro" id="IPR017853">
    <property type="entry name" value="GH"/>
</dbReference>
<sequence length="1295" mass="140079">MRFHRICCILLSLILFVPTVALPEARAAGTSSLSFDLNNLGKTITNKFSEAVDYDLNWWKDDSVIPNSVMPADYFATQFPYVKYVQLIAATGGSVERDLFVNPNDRSNLTDYKFDNLINAAANLVRQGLKPYMKTGSVPLKLSAHPHIGVTGTNDQPPSDYDAYYNYIKAMANALVDQFGLSEVRTWKWGVMQEFNNAEWFDAGDPTSTKTAYLKLYDYTVAGLEDALGPENVQVGAHSISGNGAGYWDEKDLLDHLKSGTNYKRGTIGTQLDFISISYYDVTPVGFDSARFLNSLTPLRNYANSIGYTNLEYGMDEGHILTGWDNRPLASRSVQHPIEGSSDAKIFKFAVDNDLDWFEFWDYTQVAGVDDVKSVSGNVRDLVYRMSGDRLASLAKSGSSANPADEVDGMAGLNSAANTAHVLVFNNNADGNATTTETVTHSLRNIAPVSGSTVTVKKWILDESHGNWWGRWWLDQSNRGLTDSSYFWSKYSANLPWNLLNASDRNFWLENNGIYKNQGELFSTTQEVTVSGNRLDFVDDISHHGVVFYEITNVQSVPEAGQTAPGAATSPTPSNGAIGVSATPSISWTAGSGAASHDVYFGTSNPPPFVKNQSGTTYTPDTLAGNTTYYWRIDERSSGGTAIGTVRSFTTSLYSAELLSNPGFESGTTGWNAFGSATLTGVTTPIHGGSQAVKVTSRTDEYGGPRRDIKSILLANGKGNYEVSSWLKSVSGSMSGIMQIWVKYDGGQQAWFSNAFTSFNNWTNLSDTLGVTWTGNLEDAQLRIYTNTGQTGDFYADDISLTRKAPLTAPGTAGVYAPANGATDVSLAPTVSWTAGLGTASHDVYFGTSNPPPFVRNQSGTAYRPGPLSGNTTYYWRIDEKNNSGTTAGTVKSFTTTTPPAELLGNPGFESGTTGWTSDGAATLTAGTSPVHGGSKAVLVSSRSDEFGGPRQDIKNLLLASGQGDYETSLWLKSASGTMSGIAQIWLQYDGGKQSWYSAGFANFSDWTQLSYTLNVTWTGTLEAAQLRIFTNAGQTGNFYADDISLKKEGKPFPLGPAKSPSPANGATGVSISTDLSWSPFGWASSHDVYFGTTNPPPLIRDQKSTSFNPGTLSPNTTYYWRIGEKGAAGSAIGPVWSITTAAYTSELLTNSDYESGTAGWTTDGAAVLSSITSPIHGGSKAVYVTSRSDEYGGPRQDVKSLLLANGQGLYEASAWLKAGSGSQSGIIQIWLQYDGGQQKWISQSFQSFADWTKIWYNFNVTWTGTLETAQLRIFTNTGQTGNFYMDDSSLRKMS</sequence>
<dbReference type="InterPro" id="IPR008979">
    <property type="entry name" value="Galactose-bd-like_sf"/>
</dbReference>
<organism evidence="7 8">
    <name type="scientific">Cohnella ginsengisoli</name>
    <dbReference type="NCBI Taxonomy" id="425004"/>
    <lineage>
        <taxon>Bacteria</taxon>
        <taxon>Bacillati</taxon>
        <taxon>Bacillota</taxon>
        <taxon>Bacilli</taxon>
        <taxon>Bacillales</taxon>
        <taxon>Paenibacillaceae</taxon>
        <taxon>Cohnella</taxon>
    </lineage>
</organism>
<evidence type="ECO:0000259" key="5">
    <source>
        <dbReference type="Pfam" id="PF01229"/>
    </source>
</evidence>
<dbReference type="GO" id="GO:0016798">
    <property type="term" value="F:hydrolase activity, acting on glycosyl bonds"/>
    <property type="evidence" value="ECO:0007669"/>
    <property type="project" value="UniProtKB-KW"/>
</dbReference>
<dbReference type="InterPro" id="IPR049166">
    <property type="entry name" value="GH39_cat"/>
</dbReference>
<protein>
    <submittedName>
        <fullName evidence="7">Carbohydrate binding domain-containing protein</fullName>
    </submittedName>
</protein>
<dbReference type="RefSeq" id="WP_277564138.1">
    <property type="nucleotide sequence ID" value="NZ_JAPDHZ010000002.1"/>
</dbReference>
<evidence type="ECO:0000259" key="6">
    <source>
        <dbReference type="Pfam" id="PF02018"/>
    </source>
</evidence>
<dbReference type="Proteomes" id="UP001153387">
    <property type="component" value="Unassembled WGS sequence"/>
</dbReference>
<dbReference type="InterPro" id="IPR013783">
    <property type="entry name" value="Ig-like_fold"/>
</dbReference>
<reference evidence="7 8" key="1">
    <citation type="submission" date="2022-10" db="EMBL/GenBank/DDBJ databases">
        <title>Comparative genomic analysis of Cohnella hashimotonis sp. nov., isolated from the International Space Station.</title>
        <authorList>
            <person name="Simpson A."/>
            <person name="Venkateswaran K."/>
        </authorList>
    </citation>
    <scope>NUCLEOTIDE SEQUENCE [LARGE SCALE GENOMIC DNA]</scope>
    <source>
        <strain evidence="7 8">DSM 18997</strain>
    </source>
</reference>
<dbReference type="SUPFAM" id="SSF51445">
    <property type="entry name" value="(Trans)glycosidases"/>
    <property type="match status" value="1"/>
</dbReference>
<comment type="similarity">
    <text evidence="1">Belongs to the glycosyl hydrolase 39 family.</text>
</comment>
<dbReference type="EMBL" id="JAPDHZ010000002">
    <property type="protein sequence ID" value="MDG0790289.1"/>
    <property type="molecule type" value="Genomic_DNA"/>
</dbReference>
<evidence type="ECO:0000313" key="7">
    <source>
        <dbReference type="EMBL" id="MDG0790289.1"/>
    </source>
</evidence>
<dbReference type="Gene3D" id="3.20.20.80">
    <property type="entry name" value="Glycosidases"/>
    <property type="match status" value="1"/>
</dbReference>
<feature type="signal peptide" evidence="4">
    <location>
        <begin position="1"/>
        <end position="23"/>
    </location>
</feature>
<feature type="domain" description="Glycosyl hydrolases family 39 N-terminal catalytic" evidence="5">
    <location>
        <begin position="110"/>
        <end position="284"/>
    </location>
</feature>
<dbReference type="InterPro" id="IPR003305">
    <property type="entry name" value="CenC_carb-bd"/>
</dbReference>